<keyword evidence="2" id="KW-1185">Reference proteome</keyword>
<evidence type="ECO:0000313" key="1">
    <source>
        <dbReference type="EMBL" id="KAK1423933.1"/>
    </source>
</evidence>
<evidence type="ECO:0000313" key="2">
    <source>
        <dbReference type="Proteomes" id="UP001229421"/>
    </source>
</evidence>
<dbReference type="AlphaFoldDB" id="A0AAD8NWC9"/>
<gene>
    <name evidence="1" type="ORF">QVD17_19244</name>
</gene>
<protein>
    <submittedName>
        <fullName evidence="1">Uncharacterized protein</fullName>
    </submittedName>
</protein>
<proteinExistence type="predicted"/>
<reference evidence="1" key="1">
    <citation type="journal article" date="2023" name="bioRxiv">
        <title>Improved chromosome-level genome assembly for marigold (Tagetes erecta).</title>
        <authorList>
            <person name="Jiang F."/>
            <person name="Yuan L."/>
            <person name="Wang S."/>
            <person name="Wang H."/>
            <person name="Xu D."/>
            <person name="Wang A."/>
            <person name="Fan W."/>
        </authorList>
    </citation>
    <scope>NUCLEOTIDE SEQUENCE</scope>
    <source>
        <strain evidence="1">WSJ</strain>
        <tissue evidence="1">Leaf</tissue>
    </source>
</reference>
<sequence>MFAGIYYLWNKYKVETRCFFRALQKLCVQLARPERKRVKSWCGNSLVKWLVMKIDWNMRNSNRPNGNPF</sequence>
<dbReference type="Proteomes" id="UP001229421">
    <property type="component" value="Unassembled WGS sequence"/>
</dbReference>
<name>A0AAD8NWC9_TARER</name>
<comment type="caution">
    <text evidence="1">The sequence shown here is derived from an EMBL/GenBank/DDBJ whole genome shotgun (WGS) entry which is preliminary data.</text>
</comment>
<accession>A0AAD8NWC9</accession>
<dbReference type="EMBL" id="JAUHHV010000005">
    <property type="protein sequence ID" value="KAK1423933.1"/>
    <property type="molecule type" value="Genomic_DNA"/>
</dbReference>
<organism evidence="1 2">
    <name type="scientific">Tagetes erecta</name>
    <name type="common">African marigold</name>
    <dbReference type="NCBI Taxonomy" id="13708"/>
    <lineage>
        <taxon>Eukaryota</taxon>
        <taxon>Viridiplantae</taxon>
        <taxon>Streptophyta</taxon>
        <taxon>Embryophyta</taxon>
        <taxon>Tracheophyta</taxon>
        <taxon>Spermatophyta</taxon>
        <taxon>Magnoliopsida</taxon>
        <taxon>eudicotyledons</taxon>
        <taxon>Gunneridae</taxon>
        <taxon>Pentapetalae</taxon>
        <taxon>asterids</taxon>
        <taxon>campanulids</taxon>
        <taxon>Asterales</taxon>
        <taxon>Asteraceae</taxon>
        <taxon>Asteroideae</taxon>
        <taxon>Heliantheae alliance</taxon>
        <taxon>Tageteae</taxon>
        <taxon>Tagetes</taxon>
    </lineage>
</organism>